<dbReference type="FunFam" id="1.10.442.10:FF:000001">
    <property type="entry name" value="Cytochrome c oxidase subunit 4 isoform 1"/>
    <property type="match status" value="1"/>
</dbReference>
<dbReference type="AlphaFoldDB" id="A0AAD1RZ14"/>
<reference evidence="10" key="1">
    <citation type="submission" date="2022-03" db="EMBL/GenBank/DDBJ databases">
        <authorList>
            <person name="Alioto T."/>
            <person name="Alioto T."/>
            <person name="Gomez Garrido J."/>
        </authorList>
    </citation>
    <scope>NUCLEOTIDE SEQUENCE</scope>
</reference>
<dbReference type="Pfam" id="PF02936">
    <property type="entry name" value="COX4"/>
    <property type="match status" value="1"/>
</dbReference>
<dbReference type="Gene3D" id="1.10.442.10">
    <property type="entry name" value="Cytochrome c oxidase subunit IV"/>
    <property type="match status" value="1"/>
</dbReference>
<evidence type="ECO:0000256" key="1">
    <source>
        <dbReference type="ARBA" id="ARBA00004434"/>
    </source>
</evidence>
<dbReference type="InterPro" id="IPR013288">
    <property type="entry name" value="Cyt_c_oxidase_su4"/>
</dbReference>
<comment type="similarity">
    <text evidence="3 9">Belongs to the cytochrome c oxidase IV family.</text>
</comment>
<feature type="transmembrane region" description="Helical" evidence="9">
    <location>
        <begin position="115"/>
        <end position="135"/>
    </location>
</feature>
<dbReference type="PANTHER" id="PTHR10707:SF13">
    <property type="entry name" value="CYTOCHROME C OXIDASE SUBUNIT 4"/>
    <property type="match status" value="1"/>
</dbReference>
<keyword evidence="6 9" id="KW-1133">Transmembrane helix</keyword>
<dbReference type="CDD" id="cd00922">
    <property type="entry name" value="Cyt_c_Oxidase_IV"/>
    <property type="match status" value="1"/>
</dbReference>
<gene>
    <name evidence="10" type="ORF">PECUL_23A060682</name>
</gene>
<dbReference type="Proteomes" id="UP001295444">
    <property type="component" value="Chromosome 04"/>
</dbReference>
<dbReference type="GO" id="GO:0006123">
    <property type="term" value="P:mitochondrial electron transport, cytochrome c to oxygen"/>
    <property type="evidence" value="ECO:0007669"/>
    <property type="project" value="InterPro"/>
</dbReference>
<name>A0AAD1RZ14_PELCU</name>
<evidence type="ECO:0000256" key="7">
    <source>
        <dbReference type="ARBA" id="ARBA00023128"/>
    </source>
</evidence>
<evidence type="ECO:0000313" key="10">
    <source>
        <dbReference type="EMBL" id="CAH2284137.1"/>
    </source>
</evidence>
<dbReference type="EMBL" id="OW240915">
    <property type="protein sequence ID" value="CAH2284137.1"/>
    <property type="molecule type" value="Genomic_DNA"/>
</dbReference>
<dbReference type="GO" id="GO:0045277">
    <property type="term" value="C:respiratory chain complex IV"/>
    <property type="evidence" value="ECO:0007669"/>
    <property type="project" value="InterPro"/>
</dbReference>
<evidence type="ECO:0000256" key="9">
    <source>
        <dbReference type="RuleBase" id="RU367145"/>
    </source>
</evidence>
<evidence type="ECO:0000256" key="2">
    <source>
        <dbReference type="ARBA" id="ARBA00004673"/>
    </source>
</evidence>
<keyword evidence="5 9" id="KW-0999">Mitochondrion inner membrane</keyword>
<evidence type="ECO:0000256" key="3">
    <source>
        <dbReference type="ARBA" id="ARBA00008135"/>
    </source>
</evidence>
<evidence type="ECO:0000256" key="5">
    <source>
        <dbReference type="ARBA" id="ARBA00022792"/>
    </source>
</evidence>
<comment type="subunit">
    <text evidence="9">Component of the cytochrome c oxidase (complex IV, CIV), a multisubunit enzyme composed of 14 subunits.</text>
</comment>
<comment type="function">
    <text evidence="9">Component of the cytochrome c oxidase, the last enzyme in the mitochondrial electron transport chain which drives oxidative phosphorylation.</text>
</comment>
<keyword evidence="7 9" id="KW-0496">Mitochondrion</keyword>
<accession>A0AAD1RZ14</accession>
<evidence type="ECO:0000313" key="11">
    <source>
        <dbReference type="Proteomes" id="UP001295444"/>
    </source>
</evidence>
<proteinExistence type="inferred from homology"/>
<dbReference type="SUPFAM" id="SSF81406">
    <property type="entry name" value="Mitochondrial cytochrome c oxidase subunit IV"/>
    <property type="match status" value="1"/>
</dbReference>
<evidence type="ECO:0000256" key="8">
    <source>
        <dbReference type="ARBA" id="ARBA00023136"/>
    </source>
</evidence>
<dbReference type="PRINTS" id="PR01873">
    <property type="entry name" value="CYTCOXIDASE4"/>
</dbReference>
<dbReference type="GO" id="GO:0005743">
    <property type="term" value="C:mitochondrial inner membrane"/>
    <property type="evidence" value="ECO:0007669"/>
    <property type="project" value="UniProtKB-SubCell"/>
</dbReference>
<keyword evidence="8 9" id="KW-0472">Membrane</keyword>
<dbReference type="PANTHER" id="PTHR10707">
    <property type="entry name" value="CYTOCHROME C OXIDASE SUBUNIT IV"/>
    <property type="match status" value="1"/>
</dbReference>
<keyword evidence="11" id="KW-1185">Reference proteome</keyword>
<evidence type="ECO:0000256" key="4">
    <source>
        <dbReference type="ARBA" id="ARBA00022692"/>
    </source>
</evidence>
<comment type="subcellular location">
    <subcellularLocation>
        <location evidence="1 9">Mitochondrion inner membrane</location>
        <topology evidence="1 9">Single-pass membrane protein</topology>
    </subcellularLocation>
</comment>
<dbReference type="InterPro" id="IPR036639">
    <property type="entry name" value="Cyt_c_oxidase_su4_sf"/>
</dbReference>
<protein>
    <recommendedName>
        <fullName evidence="9">Cytochrome c oxidase subunit 4</fullName>
    </recommendedName>
</protein>
<keyword evidence="4 9" id="KW-0812">Transmembrane</keyword>
<evidence type="ECO:0000256" key="6">
    <source>
        <dbReference type="ARBA" id="ARBA00022989"/>
    </source>
</evidence>
<sequence length="184" mass="21519">MLTSVARALKGTRSIAWRSLSTTSSQSATQGYDMNLNGFPSNYPIDYSKTMYCDRREYPLPDVPFLTELTKEQNALKEKENGPWNQLTKEEKLALYRMNFCQSYKEMNAGSGSEWKTIVGGVMYFLAFSGLYLWWHRTYVYGPVPHTLSKEWIEVQSRRMIDMRINPVTGFSSNWDYENNQWKK</sequence>
<organism evidence="10 11">
    <name type="scientific">Pelobates cultripes</name>
    <name type="common">Western spadefoot toad</name>
    <dbReference type="NCBI Taxonomy" id="61616"/>
    <lineage>
        <taxon>Eukaryota</taxon>
        <taxon>Metazoa</taxon>
        <taxon>Chordata</taxon>
        <taxon>Craniata</taxon>
        <taxon>Vertebrata</taxon>
        <taxon>Euteleostomi</taxon>
        <taxon>Amphibia</taxon>
        <taxon>Batrachia</taxon>
        <taxon>Anura</taxon>
        <taxon>Pelobatoidea</taxon>
        <taxon>Pelobatidae</taxon>
        <taxon>Pelobates</taxon>
    </lineage>
</organism>
<comment type="pathway">
    <text evidence="2 9">Energy metabolism; oxidative phosphorylation.</text>
</comment>
<dbReference type="InterPro" id="IPR004203">
    <property type="entry name" value="Cyt_c_oxidase_su4_fam"/>
</dbReference>